<dbReference type="GO" id="GO:0009279">
    <property type="term" value="C:cell outer membrane"/>
    <property type="evidence" value="ECO:0007669"/>
    <property type="project" value="UniProtKB-SubCell"/>
</dbReference>
<evidence type="ECO:0000256" key="4">
    <source>
        <dbReference type="SAM" id="Phobius"/>
    </source>
</evidence>
<feature type="domain" description="OmpA-like" evidence="5">
    <location>
        <begin position="442"/>
        <end position="560"/>
    </location>
</feature>
<keyword evidence="7" id="KW-1185">Reference proteome</keyword>
<sequence length="583" mass="63090">MKALPMTSRQAQGLWLWAGGLWLGLLMIIPLAGWLRVMMVLAVLLLVGRAWRRARHEARLRRGCLVLAENACLPPPGYRLPVVLVWGDSANELFALPPTPQIALRTTGQGCFVRVPSLEQLPTLVAGLLAERGQWGEQLSVLLIINPAEHTDSAALAGQLRAFCHQVAQVRKRGIGLPLMLASYLQSAHGAGPWFSWEAGQAQPWVRESTACVSLADWQRQVADPGTRAARLQVSVQLNSAAAWLAESVLPHLAKRDGHTTVEPALACAVTLVPALAGTLSGNLWQQWLRDKLALLDSPLAQRQVDRPLIFPDPLLSVVPIRPSRSPLRGAPLIALWLFVAAAVVALASSAWQNILLARQVSDDLRRYHVIAFSERSEHPSFTQREDALATLRQSAVRLDHYYRRGAPLALGLGLYHGERLRTPLLATIAGHRQPAASTPAHVSRPVRLDSLSLFSSGSARLKPDSTKVLINALVGIQAQAGWLIVIAGHTDATGNTEHNLKLSRARAAAVHDWMQRMGDIPDSCFAVQGFGASQPIASNATEAGRSANRRVEIRLIPAAGACVFPTAGSDRQPPAATAAIEY</sequence>
<keyword evidence="4" id="KW-0812">Transmembrane</keyword>
<dbReference type="AlphaFoldDB" id="A0A7X1GJC7"/>
<feature type="transmembrane region" description="Helical" evidence="4">
    <location>
        <begin position="20"/>
        <end position="47"/>
    </location>
</feature>
<dbReference type="RefSeq" id="WP_166592952.1">
    <property type="nucleotide sequence ID" value="NZ_JACMYG010000051.1"/>
</dbReference>
<organism evidence="6 7">
    <name type="scientific">Pseudomonas kielensis</name>
    <dbReference type="NCBI Taxonomy" id="2762577"/>
    <lineage>
        <taxon>Bacteria</taxon>
        <taxon>Pseudomonadati</taxon>
        <taxon>Pseudomonadota</taxon>
        <taxon>Gammaproteobacteria</taxon>
        <taxon>Pseudomonadales</taxon>
        <taxon>Pseudomonadaceae</taxon>
        <taxon>Pseudomonas</taxon>
    </lineage>
</organism>
<dbReference type="SUPFAM" id="SSF103088">
    <property type="entry name" value="OmpA-like"/>
    <property type="match status" value="1"/>
</dbReference>
<dbReference type="InterPro" id="IPR006665">
    <property type="entry name" value="OmpA-like"/>
</dbReference>
<evidence type="ECO:0000256" key="2">
    <source>
        <dbReference type="ARBA" id="ARBA00023136"/>
    </source>
</evidence>
<dbReference type="Gene3D" id="3.30.1330.60">
    <property type="entry name" value="OmpA-like domain"/>
    <property type="match status" value="1"/>
</dbReference>
<evidence type="ECO:0000313" key="6">
    <source>
        <dbReference type="EMBL" id="MBC2693439.1"/>
    </source>
</evidence>
<feature type="transmembrane region" description="Helical" evidence="4">
    <location>
        <begin position="331"/>
        <end position="352"/>
    </location>
</feature>
<dbReference type="InterPro" id="IPR050330">
    <property type="entry name" value="Bact_OuterMem_StrucFunc"/>
</dbReference>
<comment type="caution">
    <text evidence="6">The sequence shown here is derived from an EMBL/GenBank/DDBJ whole genome shotgun (WGS) entry which is preliminary data.</text>
</comment>
<dbReference type="CDD" id="cd07185">
    <property type="entry name" value="OmpA_C-like"/>
    <property type="match status" value="1"/>
</dbReference>
<evidence type="ECO:0000313" key="7">
    <source>
        <dbReference type="Proteomes" id="UP000526003"/>
    </source>
</evidence>
<dbReference type="PRINTS" id="PR01021">
    <property type="entry name" value="OMPADOMAIN"/>
</dbReference>
<name>A0A7X1GJC7_9PSED</name>
<protein>
    <submittedName>
        <fullName evidence="6">OmpA family protein</fullName>
    </submittedName>
</protein>
<dbReference type="InterPro" id="IPR006664">
    <property type="entry name" value="OMP_bac"/>
</dbReference>
<reference evidence="6 7" key="1">
    <citation type="submission" date="2020-08" db="EMBL/GenBank/DDBJ databases">
        <title>Pseudomonas sp. nov.</title>
        <authorList>
            <person name="Gieschler S."/>
            <person name="Fiedler G."/>
            <person name="Brinks E."/>
            <person name="Boehnlein C."/>
            <person name="Franz C.M.A.P."/>
            <person name="Kabisch J."/>
        </authorList>
    </citation>
    <scope>NUCLEOTIDE SEQUENCE [LARGE SCALE GENOMIC DNA]</scope>
    <source>
        <strain evidence="6 7">MBT-1</strain>
    </source>
</reference>
<dbReference type="InterPro" id="IPR036737">
    <property type="entry name" value="OmpA-like_sf"/>
</dbReference>
<comment type="subcellular location">
    <subcellularLocation>
        <location evidence="1">Cell outer membrane</location>
    </subcellularLocation>
</comment>
<gene>
    <name evidence="6" type="ORF">H7995_27030</name>
</gene>
<dbReference type="PROSITE" id="PS51123">
    <property type="entry name" value="OMPA_2"/>
    <property type="match status" value="1"/>
</dbReference>
<keyword evidence="2 3" id="KW-0472">Membrane</keyword>
<keyword evidence="4" id="KW-1133">Transmembrane helix</keyword>
<dbReference type="EMBL" id="JACMYG010000051">
    <property type="protein sequence ID" value="MBC2693439.1"/>
    <property type="molecule type" value="Genomic_DNA"/>
</dbReference>
<dbReference type="PANTHER" id="PTHR30329">
    <property type="entry name" value="STATOR ELEMENT OF FLAGELLAR MOTOR COMPLEX"/>
    <property type="match status" value="1"/>
</dbReference>
<evidence type="ECO:0000256" key="1">
    <source>
        <dbReference type="ARBA" id="ARBA00004442"/>
    </source>
</evidence>
<evidence type="ECO:0000259" key="5">
    <source>
        <dbReference type="PROSITE" id="PS51123"/>
    </source>
</evidence>
<proteinExistence type="predicted"/>
<evidence type="ECO:0000256" key="3">
    <source>
        <dbReference type="PROSITE-ProRule" id="PRU00473"/>
    </source>
</evidence>
<dbReference type="Pfam" id="PF00691">
    <property type="entry name" value="OmpA"/>
    <property type="match status" value="1"/>
</dbReference>
<accession>A0A7X1GJC7</accession>
<dbReference type="PANTHER" id="PTHR30329:SF20">
    <property type="entry name" value="EXPORTED PROTEIN"/>
    <property type="match status" value="1"/>
</dbReference>
<dbReference type="Proteomes" id="UP000526003">
    <property type="component" value="Unassembled WGS sequence"/>
</dbReference>